<dbReference type="eggNOG" id="ENOG5033KN1">
    <property type="taxonomic scope" value="Bacteria"/>
</dbReference>
<dbReference type="EMBL" id="ACBW01000211">
    <property type="protein sequence ID" value="EEF77808.1"/>
    <property type="molecule type" value="Genomic_DNA"/>
</dbReference>
<dbReference type="STRING" id="547042.BACCOPRO_03331"/>
<protein>
    <recommendedName>
        <fullName evidence="4">DUF1648 domain-containing protein</fullName>
    </recommendedName>
</protein>
<name>S0FBG7_9BACT</name>
<dbReference type="HOGENOM" id="CLU_1425406_0_0_10"/>
<feature type="transmembrane region" description="Helical" evidence="1">
    <location>
        <begin position="159"/>
        <end position="184"/>
    </location>
</feature>
<accession>S0FBG7</accession>
<evidence type="ECO:0000313" key="2">
    <source>
        <dbReference type="EMBL" id="EEF77808.1"/>
    </source>
</evidence>
<keyword evidence="1" id="KW-1133">Transmembrane helix</keyword>
<evidence type="ECO:0000256" key="1">
    <source>
        <dbReference type="SAM" id="Phobius"/>
    </source>
</evidence>
<keyword evidence="1" id="KW-0472">Membrane</keyword>
<dbReference type="Proteomes" id="UP000014073">
    <property type="component" value="Unassembled WGS sequence"/>
</dbReference>
<organism evidence="2 3">
    <name type="scientific">Phocaeicola coprophilus DSM 18228 = JCM 13818</name>
    <dbReference type="NCBI Taxonomy" id="547042"/>
    <lineage>
        <taxon>Bacteria</taxon>
        <taxon>Pseudomonadati</taxon>
        <taxon>Bacteroidota</taxon>
        <taxon>Bacteroidia</taxon>
        <taxon>Bacteroidales</taxon>
        <taxon>Bacteroidaceae</taxon>
        <taxon>Phocaeicola</taxon>
    </lineage>
</organism>
<evidence type="ECO:0008006" key="4">
    <source>
        <dbReference type="Google" id="ProtNLM"/>
    </source>
</evidence>
<reference evidence="2 3" key="1">
    <citation type="submission" date="2008-12" db="EMBL/GenBank/DDBJ databases">
        <authorList>
            <person name="Fulton L."/>
            <person name="Clifton S."/>
            <person name="Fulton B."/>
            <person name="Xu J."/>
            <person name="Minx P."/>
            <person name="Pepin K.H."/>
            <person name="Johnson M."/>
            <person name="Bhonagiri V."/>
            <person name="Nash W.E."/>
            <person name="Mardis E.R."/>
            <person name="Wilson R.K."/>
        </authorList>
    </citation>
    <scope>NUCLEOTIDE SEQUENCE [LARGE SCALE GENOMIC DNA]</scope>
    <source>
        <strain evidence="2 3">DSM 18228</strain>
    </source>
</reference>
<keyword evidence="3" id="KW-1185">Reference proteome</keyword>
<feature type="transmembrane region" description="Helical" evidence="1">
    <location>
        <begin position="130"/>
        <end position="153"/>
    </location>
</feature>
<feature type="transmembrane region" description="Helical" evidence="1">
    <location>
        <begin position="42"/>
        <end position="60"/>
    </location>
</feature>
<dbReference type="AlphaFoldDB" id="S0FBG7"/>
<evidence type="ECO:0000313" key="3">
    <source>
        <dbReference type="Proteomes" id="UP000014073"/>
    </source>
</evidence>
<gene>
    <name evidence="2" type="ORF">BACCOPRO_03331</name>
</gene>
<feature type="transmembrane region" description="Helical" evidence="1">
    <location>
        <begin position="83"/>
        <end position="102"/>
    </location>
</feature>
<comment type="caution">
    <text evidence="2">The sequence shown here is derived from an EMBL/GenBank/DDBJ whole genome shotgun (WGS) entry which is preliminary data.</text>
</comment>
<proteinExistence type="predicted"/>
<sequence length="190" mass="21560">MFKTDLRKDYVMSFIRFKLHFLQRSSSEKSVVVKGIDRMMEVGGIFLILLIALLSIAFFGDSDRPVPVHFDAGLHADAWGDSFSYLVLGGFGVLITLLCLWASRYPRFINLPVVMHPETEQMQNFMKCRYARVLTLLIGLMFLSLLLLCRAMQLEKAWAGVASVCFDLFLLGILVIVVVASIHVQRLGRR</sequence>
<keyword evidence="1" id="KW-0812">Transmembrane</keyword>